<dbReference type="GO" id="GO:0003677">
    <property type="term" value="F:DNA binding"/>
    <property type="evidence" value="ECO:0007669"/>
    <property type="project" value="UniProtKB-UniRule"/>
</dbReference>
<evidence type="ECO:0000256" key="1">
    <source>
        <dbReference type="ARBA" id="ARBA00023125"/>
    </source>
</evidence>
<dbReference type="AlphaFoldDB" id="A0A7Y6IZD7"/>
<dbReference type="EMBL" id="JABWGO010000023">
    <property type="protein sequence ID" value="NUW46965.1"/>
    <property type="molecule type" value="Genomic_DNA"/>
</dbReference>
<keyword evidence="1 2" id="KW-0238">DNA-binding</keyword>
<dbReference type="InterPro" id="IPR009057">
    <property type="entry name" value="Homeodomain-like_sf"/>
</dbReference>
<organism evidence="4 5">
    <name type="scientific">Nonomuraea rhodomycinica</name>
    <dbReference type="NCBI Taxonomy" id="1712872"/>
    <lineage>
        <taxon>Bacteria</taxon>
        <taxon>Bacillati</taxon>
        <taxon>Actinomycetota</taxon>
        <taxon>Actinomycetes</taxon>
        <taxon>Streptosporangiales</taxon>
        <taxon>Streptosporangiaceae</taxon>
        <taxon>Nonomuraea</taxon>
    </lineage>
</organism>
<dbReference type="InterPro" id="IPR039532">
    <property type="entry name" value="TetR_C_Firmicutes"/>
</dbReference>
<dbReference type="Gene3D" id="1.10.357.10">
    <property type="entry name" value="Tetracycline Repressor, domain 2"/>
    <property type="match status" value="1"/>
</dbReference>
<feature type="domain" description="HTH tetR-type" evidence="3">
    <location>
        <begin position="19"/>
        <end position="79"/>
    </location>
</feature>
<dbReference type="InterPro" id="IPR050624">
    <property type="entry name" value="HTH-type_Tx_Regulator"/>
</dbReference>
<dbReference type="Proteomes" id="UP000546126">
    <property type="component" value="Unassembled WGS sequence"/>
</dbReference>
<reference evidence="4 5" key="1">
    <citation type="submission" date="2020-06" db="EMBL/GenBank/DDBJ databases">
        <authorList>
            <person name="Chanama M."/>
        </authorList>
    </citation>
    <scope>NUCLEOTIDE SEQUENCE [LARGE SCALE GENOMIC DNA]</scope>
    <source>
        <strain evidence="4 5">TBRC6557</strain>
    </source>
</reference>
<protein>
    <submittedName>
        <fullName evidence="4">TetR/AcrR family transcriptional regulator</fullName>
    </submittedName>
</protein>
<gene>
    <name evidence="4" type="ORF">HT134_43720</name>
</gene>
<dbReference type="PANTHER" id="PTHR43479">
    <property type="entry name" value="ACREF/ENVCD OPERON REPRESSOR-RELATED"/>
    <property type="match status" value="1"/>
</dbReference>
<dbReference type="PANTHER" id="PTHR43479:SF7">
    <property type="entry name" value="TETR-FAMILY TRANSCRIPTIONAL REGULATOR"/>
    <property type="match status" value="1"/>
</dbReference>
<dbReference type="InterPro" id="IPR001647">
    <property type="entry name" value="HTH_TetR"/>
</dbReference>
<comment type="caution">
    <text evidence="4">The sequence shown here is derived from an EMBL/GenBank/DDBJ whole genome shotgun (WGS) entry which is preliminary data.</text>
</comment>
<evidence type="ECO:0000313" key="5">
    <source>
        <dbReference type="Proteomes" id="UP000546126"/>
    </source>
</evidence>
<evidence type="ECO:0000313" key="4">
    <source>
        <dbReference type="EMBL" id="NUW46965.1"/>
    </source>
</evidence>
<feature type="DNA-binding region" description="H-T-H motif" evidence="2">
    <location>
        <begin position="42"/>
        <end position="61"/>
    </location>
</feature>
<keyword evidence="5" id="KW-1185">Reference proteome</keyword>
<evidence type="ECO:0000259" key="3">
    <source>
        <dbReference type="PROSITE" id="PS50977"/>
    </source>
</evidence>
<sequence>MAAVATDDITTTTGDRRVRRTRTALARALIKLVEEHDLSRISVSDVAAGAEVSRSAFYDHYRDVHELAEDACTAMIDSLLEALPVPTHGSADMEEEATRSLTAFFASLAEHAGLYRALLGPQGSPRVADHIRRRIAAVTHDHLTGTGGDSTPQQVPHDVAAAFIAGALIGVAADWLQRGRPRPPAEMAAATWPLLNAYYRADLTSAVSVPRPPGESAG</sequence>
<dbReference type="SUPFAM" id="SSF46689">
    <property type="entry name" value="Homeodomain-like"/>
    <property type="match status" value="1"/>
</dbReference>
<name>A0A7Y6IZD7_9ACTN</name>
<dbReference type="Pfam" id="PF14278">
    <property type="entry name" value="TetR_C_8"/>
    <property type="match status" value="1"/>
</dbReference>
<evidence type="ECO:0000256" key="2">
    <source>
        <dbReference type="PROSITE-ProRule" id="PRU00335"/>
    </source>
</evidence>
<proteinExistence type="predicted"/>
<dbReference type="PROSITE" id="PS50977">
    <property type="entry name" value="HTH_TETR_2"/>
    <property type="match status" value="1"/>
</dbReference>
<accession>A0A7Y6IZD7</accession>